<dbReference type="Gene3D" id="1.20.1440.60">
    <property type="entry name" value="23S rRNA-intervening sequence"/>
    <property type="match status" value="1"/>
</dbReference>
<evidence type="ECO:0000313" key="1">
    <source>
        <dbReference type="EMBL" id="OGY26110.1"/>
    </source>
</evidence>
<dbReference type="STRING" id="1802596.A2Z11_04385"/>
<dbReference type="InterPro" id="IPR036583">
    <property type="entry name" value="23S_rRNA_IVS_sf"/>
</dbReference>
<evidence type="ECO:0008006" key="3">
    <source>
        <dbReference type="Google" id="ProtNLM"/>
    </source>
</evidence>
<dbReference type="NCBIfam" id="TIGR02436">
    <property type="entry name" value="four helix bundle protein"/>
    <property type="match status" value="1"/>
</dbReference>
<dbReference type="CDD" id="cd16377">
    <property type="entry name" value="23S_rRNA_IVP_like"/>
    <property type="match status" value="1"/>
</dbReference>
<dbReference type="SUPFAM" id="SSF158446">
    <property type="entry name" value="IVS-encoded protein-like"/>
    <property type="match status" value="1"/>
</dbReference>
<reference evidence="1 2" key="1">
    <citation type="journal article" date="2016" name="Nat. Commun.">
        <title>Thousands of microbial genomes shed light on interconnected biogeochemical processes in an aquifer system.</title>
        <authorList>
            <person name="Anantharaman K."/>
            <person name="Brown C.T."/>
            <person name="Hug L.A."/>
            <person name="Sharon I."/>
            <person name="Castelle C.J."/>
            <person name="Probst A.J."/>
            <person name="Thomas B.C."/>
            <person name="Singh A."/>
            <person name="Wilkins M.J."/>
            <person name="Karaoz U."/>
            <person name="Brodie E.L."/>
            <person name="Williams K.H."/>
            <person name="Hubbard S.S."/>
            <person name="Banfield J.F."/>
        </authorList>
    </citation>
    <scope>NUCLEOTIDE SEQUENCE [LARGE SCALE GENOMIC DNA]</scope>
</reference>
<accession>A0A1G1WF77</accession>
<proteinExistence type="predicted"/>
<evidence type="ECO:0000313" key="2">
    <source>
        <dbReference type="Proteomes" id="UP000176389"/>
    </source>
</evidence>
<dbReference type="EMBL" id="MHCS01000032">
    <property type="protein sequence ID" value="OGY26110.1"/>
    <property type="molecule type" value="Genomic_DNA"/>
</dbReference>
<gene>
    <name evidence="1" type="ORF">A2Z11_04385</name>
</gene>
<protein>
    <recommendedName>
        <fullName evidence="3">Four helix bundle protein</fullName>
    </recommendedName>
</protein>
<dbReference type="Proteomes" id="UP000176389">
    <property type="component" value="Unassembled WGS sequence"/>
</dbReference>
<dbReference type="InterPro" id="IPR012657">
    <property type="entry name" value="23S_rRNA-intervening_sequence"/>
</dbReference>
<dbReference type="PANTHER" id="PTHR38471">
    <property type="entry name" value="FOUR HELIX BUNDLE PROTEIN"/>
    <property type="match status" value="1"/>
</dbReference>
<organism evidence="1 2">
    <name type="scientific">Candidatus Woykebacteria bacterium RBG_16_43_9</name>
    <dbReference type="NCBI Taxonomy" id="1802596"/>
    <lineage>
        <taxon>Bacteria</taxon>
        <taxon>Candidatus Woykeibacteriota</taxon>
    </lineage>
</organism>
<dbReference type="Pfam" id="PF05635">
    <property type="entry name" value="23S_rRNA_IVP"/>
    <property type="match status" value="1"/>
</dbReference>
<dbReference type="PANTHER" id="PTHR38471:SF2">
    <property type="entry name" value="FOUR HELIX BUNDLE PROTEIN"/>
    <property type="match status" value="1"/>
</dbReference>
<name>A0A1G1WF77_9BACT</name>
<sequence length="125" mass="14866">MEDVRSRNRNRFEDLEVWSKSHKLTLEIYKITNKFPNEEKFRLGDQLRRSTASIATNIVEGNSRKYRKEFLQFLNMARSSLEETKYHLLLARDLGYLSLKSYTELHLNCEEIGKMLASLTRYLKS</sequence>
<comment type="caution">
    <text evidence="1">The sequence shown here is derived from an EMBL/GenBank/DDBJ whole genome shotgun (WGS) entry which is preliminary data.</text>
</comment>
<dbReference type="AlphaFoldDB" id="A0A1G1WF77"/>